<reference evidence="2 3" key="1">
    <citation type="submission" date="2020-08" db="EMBL/GenBank/DDBJ databases">
        <title>Genomic Encyclopedia of Type Strains, Phase III (KMG-III): the genomes of soil and plant-associated and newly described type strains.</title>
        <authorList>
            <person name="Whitman W."/>
        </authorList>
    </citation>
    <scope>NUCLEOTIDE SEQUENCE [LARGE SCALE GENOMIC DNA]</scope>
    <source>
        <strain evidence="2 3">CECT 5831</strain>
    </source>
</reference>
<evidence type="ECO:0000256" key="1">
    <source>
        <dbReference type="SAM" id="Phobius"/>
    </source>
</evidence>
<keyword evidence="1" id="KW-0472">Membrane</keyword>
<dbReference type="Proteomes" id="UP000517523">
    <property type="component" value="Unassembled WGS sequence"/>
</dbReference>
<accession>A0A839TQQ8</accession>
<keyword evidence="1" id="KW-1133">Transmembrane helix</keyword>
<feature type="transmembrane region" description="Helical" evidence="1">
    <location>
        <begin position="32"/>
        <end position="51"/>
    </location>
</feature>
<dbReference type="AlphaFoldDB" id="A0A839TQQ8"/>
<protein>
    <submittedName>
        <fullName evidence="2">Uncharacterized protein</fullName>
    </submittedName>
</protein>
<dbReference type="EMBL" id="JACHXJ010000002">
    <property type="protein sequence ID" value="MBB3127649.1"/>
    <property type="molecule type" value="Genomic_DNA"/>
</dbReference>
<evidence type="ECO:0000313" key="3">
    <source>
        <dbReference type="Proteomes" id="UP000517523"/>
    </source>
</evidence>
<evidence type="ECO:0000313" key="2">
    <source>
        <dbReference type="EMBL" id="MBB3127649.1"/>
    </source>
</evidence>
<gene>
    <name evidence="2" type="ORF">FHS19_002303</name>
</gene>
<proteinExistence type="predicted"/>
<sequence>MPGAISLLKELSFSGLPLANQHQQADKRPADVVIFCCMLHIHIYSCPGIYLRGMTRGMRMTQGLYEFYSEYPS</sequence>
<keyword evidence="1" id="KW-0812">Transmembrane</keyword>
<comment type="caution">
    <text evidence="2">The sequence shown here is derived from an EMBL/GenBank/DDBJ whole genome shotgun (WGS) entry which is preliminary data.</text>
</comment>
<organism evidence="2 3">
    <name type="scientific">Paenibacillus rhizosphaerae</name>
    <dbReference type="NCBI Taxonomy" id="297318"/>
    <lineage>
        <taxon>Bacteria</taxon>
        <taxon>Bacillati</taxon>
        <taxon>Bacillota</taxon>
        <taxon>Bacilli</taxon>
        <taxon>Bacillales</taxon>
        <taxon>Paenibacillaceae</taxon>
        <taxon>Paenibacillus</taxon>
    </lineage>
</organism>
<name>A0A839TQQ8_9BACL</name>